<evidence type="ECO:0000256" key="1">
    <source>
        <dbReference type="PROSITE-ProRule" id="PRU00175"/>
    </source>
</evidence>
<dbReference type="Gene3D" id="3.30.40.10">
    <property type="entry name" value="Zinc/RING finger domain, C3HC4 (zinc finger)"/>
    <property type="match status" value="1"/>
</dbReference>
<evidence type="ECO:0000259" key="2">
    <source>
        <dbReference type="PROSITE" id="PS50089"/>
    </source>
</evidence>
<accession>A0A836CLU7</accession>
<keyword evidence="4" id="KW-1185">Reference proteome</keyword>
<dbReference type="PANTHER" id="PTHR22765">
    <property type="entry name" value="RING FINGER AND PROTEASE ASSOCIATED DOMAIN-CONTAINING"/>
    <property type="match status" value="1"/>
</dbReference>
<keyword evidence="1" id="KW-0862">Zinc</keyword>
<dbReference type="PROSITE" id="PS50089">
    <property type="entry name" value="ZF_RING_2"/>
    <property type="match status" value="1"/>
</dbReference>
<dbReference type="PANTHER" id="PTHR22765:SF411">
    <property type="entry name" value="OS02G0248440 PROTEIN"/>
    <property type="match status" value="1"/>
</dbReference>
<evidence type="ECO:0000313" key="3">
    <source>
        <dbReference type="EMBL" id="KAG5190043.1"/>
    </source>
</evidence>
<dbReference type="InterPro" id="IPR013083">
    <property type="entry name" value="Znf_RING/FYVE/PHD"/>
</dbReference>
<dbReference type="Proteomes" id="UP000664859">
    <property type="component" value="Unassembled WGS sequence"/>
</dbReference>
<dbReference type="GO" id="GO:0061630">
    <property type="term" value="F:ubiquitin protein ligase activity"/>
    <property type="evidence" value="ECO:0007669"/>
    <property type="project" value="TreeGrafter"/>
</dbReference>
<dbReference type="SUPFAM" id="SSF57850">
    <property type="entry name" value="RING/U-box"/>
    <property type="match status" value="1"/>
</dbReference>
<comment type="caution">
    <text evidence="3">The sequence shown here is derived from an EMBL/GenBank/DDBJ whole genome shotgun (WGS) entry which is preliminary data.</text>
</comment>
<dbReference type="GO" id="GO:0006511">
    <property type="term" value="P:ubiquitin-dependent protein catabolic process"/>
    <property type="evidence" value="ECO:0007669"/>
    <property type="project" value="TreeGrafter"/>
</dbReference>
<dbReference type="AlphaFoldDB" id="A0A836CLU7"/>
<proteinExistence type="predicted"/>
<evidence type="ECO:0000313" key="4">
    <source>
        <dbReference type="Proteomes" id="UP000664859"/>
    </source>
</evidence>
<keyword evidence="1" id="KW-0479">Metal-binding</keyword>
<sequence>MYTIGGVGVVSGVPVTPVSPGEHQLHASAAARTAGGVSGRLHDAKARLGDSGTQDVELGVTTSTAVATSELQCVICLGDYTTGESLCRLPCPFQHVYHVECINLWLDGHSTCPYCKYDLMLAAEEEQSPSATAMPPRAIATSAGSNAEPTYWPAV</sequence>
<dbReference type="Pfam" id="PF13639">
    <property type="entry name" value="zf-RING_2"/>
    <property type="match status" value="1"/>
</dbReference>
<keyword evidence="1" id="KW-0863">Zinc-finger</keyword>
<reference evidence="3" key="1">
    <citation type="submission" date="2021-02" db="EMBL/GenBank/DDBJ databases">
        <title>First Annotated Genome of the Yellow-green Alga Tribonema minus.</title>
        <authorList>
            <person name="Mahan K.M."/>
        </authorList>
    </citation>
    <scope>NUCLEOTIDE SEQUENCE</scope>
    <source>
        <strain evidence="3">UTEX B ZZ1240</strain>
    </source>
</reference>
<feature type="domain" description="RING-type" evidence="2">
    <location>
        <begin position="73"/>
        <end position="116"/>
    </location>
</feature>
<organism evidence="3 4">
    <name type="scientific">Tribonema minus</name>
    <dbReference type="NCBI Taxonomy" id="303371"/>
    <lineage>
        <taxon>Eukaryota</taxon>
        <taxon>Sar</taxon>
        <taxon>Stramenopiles</taxon>
        <taxon>Ochrophyta</taxon>
        <taxon>PX clade</taxon>
        <taxon>Xanthophyceae</taxon>
        <taxon>Tribonematales</taxon>
        <taxon>Tribonemataceae</taxon>
        <taxon>Tribonema</taxon>
    </lineage>
</organism>
<name>A0A836CLU7_9STRA</name>
<protein>
    <recommendedName>
        <fullName evidence="2">RING-type domain-containing protein</fullName>
    </recommendedName>
</protein>
<dbReference type="InterPro" id="IPR051826">
    <property type="entry name" value="E3_ubiquitin-ligase_domain"/>
</dbReference>
<dbReference type="InterPro" id="IPR001841">
    <property type="entry name" value="Znf_RING"/>
</dbReference>
<dbReference type="OrthoDB" id="9984778at2759"/>
<dbReference type="GO" id="GO:0008270">
    <property type="term" value="F:zinc ion binding"/>
    <property type="evidence" value="ECO:0007669"/>
    <property type="project" value="UniProtKB-KW"/>
</dbReference>
<gene>
    <name evidence="3" type="ORF">JKP88DRAFT_232657</name>
</gene>
<dbReference type="EMBL" id="JAFCMP010000040">
    <property type="protein sequence ID" value="KAG5190043.1"/>
    <property type="molecule type" value="Genomic_DNA"/>
</dbReference>